<gene>
    <name evidence="10" type="primary">LOC101852402</name>
</gene>
<organism evidence="9 10">
    <name type="scientific">Aplysia californica</name>
    <name type="common">California sea hare</name>
    <dbReference type="NCBI Taxonomy" id="6500"/>
    <lineage>
        <taxon>Eukaryota</taxon>
        <taxon>Metazoa</taxon>
        <taxon>Spiralia</taxon>
        <taxon>Lophotrochozoa</taxon>
        <taxon>Mollusca</taxon>
        <taxon>Gastropoda</taxon>
        <taxon>Heterobranchia</taxon>
        <taxon>Euthyneura</taxon>
        <taxon>Tectipleura</taxon>
        <taxon>Aplysiida</taxon>
        <taxon>Aplysioidea</taxon>
        <taxon>Aplysiidae</taxon>
        <taxon>Aplysia</taxon>
    </lineage>
</organism>
<dbReference type="InterPro" id="IPR055270">
    <property type="entry name" value="Glyco_tran_10_C"/>
</dbReference>
<keyword evidence="7" id="KW-0472">Membrane</keyword>
<dbReference type="PANTHER" id="PTHR48438:SF1">
    <property type="entry name" value="ALPHA-(1,3)-FUCOSYLTRANSFERASE C-RELATED"/>
    <property type="match status" value="1"/>
</dbReference>
<keyword evidence="6 7" id="KW-0333">Golgi apparatus</keyword>
<feature type="domain" description="Fucosyltransferase C-terminal" evidence="8">
    <location>
        <begin position="2"/>
        <end position="84"/>
    </location>
</feature>
<evidence type="ECO:0000256" key="7">
    <source>
        <dbReference type="RuleBase" id="RU003832"/>
    </source>
</evidence>
<dbReference type="Gene3D" id="3.40.50.11660">
    <property type="entry name" value="Glycosyl transferase family 10, C-terminal domain"/>
    <property type="match status" value="1"/>
</dbReference>
<dbReference type="GeneID" id="101852402"/>
<evidence type="ECO:0000256" key="4">
    <source>
        <dbReference type="ARBA" id="ARBA00022676"/>
    </source>
</evidence>
<dbReference type="Proteomes" id="UP000694888">
    <property type="component" value="Unplaced"/>
</dbReference>
<keyword evidence="9" id="KW-1185">Reference proteome</keyword>
<evidence type="ECO:0000256" key="1">
    <source>
        <dbReference type="ARBA" id="ARBA00004323"/>
    </source>
</evidence>
<comment type="subcellular location">
    <subcellularLocation>
        <location evidence="1">Golgi apparatus membrane</location>
        <topology evidence="1">Single-pass type II membrane protein</topology>
    </subcellularLocation>
    <subcellularLocation>
        <location evidence="7">Golgi apparatus</location>
        <location evidence="7">Golgi stack membrane</location>
        <topology evidence="7">Single-pass type II membrane protein</topology>
    </subcellularLocation>
</comment>
<accession>A0ABM0ZYH5</accession>
<name>A0ABM0ZYH5_APLCA</name>
<dbReference type="SUPFAM" id="SSF53756">
    <property type="entry name" value="UDP-Glycosyltransferase/glycogen phosphorylase"/>
    <property type="match status" value="1"/>
</dbReference>
<protein>
    <recommendedName>
        <fullName evidence="7">Fucosyltransferase</fullName>
        <ecNumber evidence="7">2.4.1.-</ecNumber>
    </recommendedName>
</protein>
<keyword evidence="5 7" id="KW-0808">Transferase</keyword>
<evidence type="ECO:0000256" key="5">
    <source>
        <dbReference type="ARBA" id="ARBA00022679"/>
    </source>
</evidence>
<evidence type="ECO:0000256" key="3">
    <source>
        <dbReference type="ARBA" id="ARBA00008919"/>
    </source>
</evidence>
<evidence type="ECO:0000256" key="6">
    <source>
        <dbReference type="ARBA" id="ARBA00023034"/>
    </source>
</evidence>
<evidence type="ECO:0000259" key="8">
    <source>
        <dbReference type="Pfam" id="PF00852"/>
    </source>
</evidence>
<evidence type="ECO:0000256" key="2">
    <source>
        <dbReference type="ARBA" id="ARBA00004922"/>
    </source>
</evidence>
<comment type="similarity">
    <text evidence="3 7">Belongs to the glycosyltransferase 10 family.</text>
</comment>
<keyword evidence="7" id="KW-0812">Transmembrane</keyword>
<dbReference type="Pfam" id="PF00852">
    <property type="entry name" value="Glyco_transf_10"/>
    <property type="match status" value="1"/>
</dbReference>
<keyword evidence="4 7" id="KW-0328">Glycosyltransferase</keyword>
<evidence type="ECO:0000313" key="10">
    <source>
        <dbReference type="RefSeq" id="XP_012937151.2"/>
    </source>
</evidence>
<comment type="pathway">
    <text evidence="2">Protein modification; protein glycosylation.</text>
</comment>
<dbReference type="InterPro" id="IPR038577">
    <property type="entry name" value="GT10-like_C_sf"/>
</dbReference>
<dbReference type="EC" id="2.4.1.-" evidence="7"/>
<evidence type="ECO:0000313" key="9">
    <source>
        <dbReference type="Proteomes" id="UP000694888"/>
    </source>
</evidence>
<proteinExistence type="inferred from homology"/>
<dbReference type="InterPro" id="IPR001503">
    <property type="entry name" value="Glyco_trans_10"/>
</dbReference>
<sequence>MLTNDYMFYLSFENSFCQSYVSEKYFKLFENVDVIPVVRGGLDYKRYLARGSFIDASDFQSAQDLARYLLYLSKHRKRYTRMLELKDR</sequence>
<dbReference type="RefSeq" id="XP_012937151.2">
    <property type="nucleotide sequence ID" value="XM_013081697.2"/>
</dbReference>
<dbReference type="PANTHER" id="PTHR48438">
    <property type="entry name" value="ALPHA-(1,3)-FUCOSYLTRANSFERASE C-RELATED"/>
    <property type="match status" value="1"/>
</dbReference>
<reference evidence="10" key="1">
    <citation type="submission" date="2025-08" db="UniProtKB">
        <authorList>
            <consortium name="RefSeq"/>
        </authorList>
    </citation>
    <scope>IDENTIFICATION</scope>
</reference>